<evidence type="ECO:0000256" key="1">
    <source>
        <dbReference type="SAM" id="SignalP"/>
    </source>
</evidence>
<feature type="chain" id="PRO_5047111798" evidence="1">
    <location>
        <begin position="29"/>
        <end position="330"/>
    </location>
</feature>
<protein>
    <submittedName>
        <fullName evidence="2">Esterase</fullName>
    </submittedName>
</protein>
<evidence type="ECO:0000313" key="3">
    <source>
        <dbReference type="Proteomes" id="UP000737171"/>
    </source>
</evidence>
<reference evidence="2 3" key="1">
    <citation type="submission" date="2020-05" db="EMBL/GenBank/DDBJ databases">
        <title>Aquincola sp. isolate from soil.</title>
        <authorList>
            <person name="Han J."/>
            <person name="Kim D.-U."/>
        </authorList>
    </citation>
    <scope>NUCLEOTIDE SEQUENCE [LARGE SCALE GENOMIC DNA]</scope>
    <source>
        <strain evidence="2 3">S2</strain>
    </source>
</reference>
<dbReference type="InterPro" id="IPR036514">
    <property type="entry name" value="SGNH_hydro_sf"/>
</dbReference>
<name>A0ABX2EDR8_9BURK</name>
<dbReference type="InterPro" id="IPR001087">
    <property type="entry name" value="GDSL"/>
</dbReference>
<proteinExistence type="predicted"/>
<keyword evidence="1" id="KW-0732">Signal</keyword>
<comment type="caution">
    <text evidence="2">The sequence shown here is derived from an EMBL/GenBank/DDBJ whole genome shotgun (WGS) entry which is preliminary data.</text>
</comment>
<evidence type="ECO:0000313" key="2">
    <source>
        <dbReference type="EMBL" id="NRF66700.1"/>
    </source>
</evidence>
<dbReference type="Pfam" id="PF00657">
    <property type="entry name" value="Lipase_GDSL"/>
    <property type="match status" value="1"/>
</dbReference>
<gene>
    <name evidence="2" type="ORF">HLB44_06870</name>
</gene>
<keyword evidence="3" id="KW-1185">Reference proteome</keyword>
<dbReference type="EMBL" id="JABRWJ010000002">
    <property type="protein sequence ID" value="NRF66700.1"/>
    <property type="molecule type" value="Genomic_DNA"/>
</dbReference>
<sequence length="330" mass="34638">MCSKQARRTGWRIGTLAAAAMALLTACGGGTSQIEPFAPGRLIVFGDENSLIVSDGTGNGRKYTVNGMTGEALPLRDCTLNPLWVEALSNHYGFVFAECNKAAATPRAFMRAKAGAKVGDATVGIAQQISEQTTSGGAFKTNDLVTVMLGSNDLIELSERVIAGTLSEGDAVGEARRRGALLAERINGLLGAGARAIVSTVPDMGVTPYAITLNKTRAGAAARLSNLSYEFNATLRTTIDQTRFDGRNYGLVLTDDTVSTVSRFPDSFGYSNVVDGVCAVALPNCTSATADLVSGGNAGTYMWADDRRLAPPMHSRIGSQALTRAINNPF</sequence>
<dbReference type="Gene3D" id="3.40.50.1110">
    <property type="entry name" value="SGNH hydrolase"/>
    <property type="match status" value="1"/>
</dbReference>
<dbReference type="PROSITE" id="PS51257">
    <property type="entry name" value="PROKAR_LIPOPROTEIN"/>
    <property type="match status" value="1"/>
</dbReference>
<feature type="signal peptide" evidence="1">
    <location>
        <begin position="1"/>
        <end position="28"/>
    </location>
</feature>
<organism evidence="2 3">
    <name type="scientific">Pseudaquabacterium terrae</name>
    <dbReference type="NCBI Taxonomy" id="2732868"/>
    <lineage>
        <taxon>Bacteria</taxon>
        <taxon>Pseudomonadati</taxon>
        <taxon>Pseudomonadota</taxon>
        <taxon>Betaproteobacteria</taxon>
        <taxon>Burkholderiales</taxon>
        <taxon>Sphaerotilaceae</taxon>
        <taxon>Pseudaquabacterium</taxon>
    </lineage>
</organism>
<dbReference type="Proteomes" id="UP000737171">
    <property type="component" value="Unassembled WGS sequence"/>
</dbReference>
<accession>A0ABX2EDR8</accession>
<dbReference type="RefSeq" id="WP_173121809.1">
    <property type="nucleotide sequence ID" value="NZ_JABRWJ010000002.1"/>
</dbReference>